<reference evidence="2 3" key="1">
    <citation type="submission" date="2023-07" db="EMBL/GenBank/DDBJ databases">
        <title>Genomic Encyclopedia of Type Strains, Phase IV (KMG-IV): sequencing the most valuable type-strain genomes for metagenomic binning, comparative biology and taxonomic classification.</title>
        <authorList>
            <person name="Goeker M."/>
        </authorList>
    </citation>
    <scope>NUCLEOTIDE SEQUENCE [LARGE SCALE GENOMIC DNA]</scope>
    <source>
        <strain evidence="2 3">DSM 15049</strain>
    </source>
</reference>
<dbReference type="Proteomes" id="UP001232584">
    <property type="component" value="Unassembled WGS sequence"/>
</dbReference>
<name>A0ABU0N4V6_9FIRM</name>
<feature type="domain" description="N-acetyltransferase" evidence="1">
    <location>
        <begin position="9"/>
        <end position="169"/>
    </location>
</feature>
<dbReference type="PROSITE" id="PS51186">
    <property type="entry name" value="GNAT"/>
    <property type="match status" value="1"/>
</dbReference>
<dbReference type="InterPro" id="IPR016181">
    <property type="entry name" value="Acyl_CoA_acyltransferase"/>
</dbReference>
<accession>A0ABU0N4V6</accession>
<comment type="caution">
    <text evidence="2">The sequence shown here is derived from an EMBL/GenBank/DDBJ whole genome shotgun (WGS) entry which is preliminary data.</text>
</comment>
<dbReference type="RefSeq" id="WP_307510329.1">
    <property type="nucleotide sequence ID" value="NZ_BAAACE010000011.1"/>
</dbReference>
<organism evidence="2 3">
    <name type="scientific">Paraclostridium ghonii</name>
    <dbReference type="NCBI Taxonomy" id="29358"/>
    <lineage>
        <taxon>Bacteria</taxon>
        <taxon>Bacillati</taxon>
        <taxon>Bacillota</taxon>
        <taxon>Clostridia</taxon>
        <taxon>Peptostreptococcales</taxon>
        <taxon>Peptostreptococcaceae</taxon>
        <taxon>Paraclostridium</taxon>
    </lineage>
</organism>
<protein>
    <submittedName>
        <fullName evidence="2">RimJ/RimL family protein N-acetyltransferase</fullName>
    </submittedName>
</protein>
<dbReference type="SUPFAM" id="SSF55729">
    <property type="entry name" value="Acyl-CoA N-acyltransferases (Nat)"/>
    <property type="match status" value="1"/>
</dbReference>
<dbReference type="EMBL" id="JAUSWG010000023">
    <property type="protein sequence ID" value="MDQ0558176.1"/>
    <property type="molecule type" value="Genomic_DNA"/>
</dbReference>
<evidence type="ECO:0000259" key="1">
    <source>
        <dbReference type="PROSITE" id="PS51186"/>
    </source>
</evidence>
<dbReference type="CDD" id="cd04301">
    <property type="entry name" value="NAT_SF"/>
    <property type="match status" value="1"/>
</dbReference>
<evidence type="ECO:0000313" key="2">
    <source>
        <dbReference type="EMBL" id="MDQ0558176.1"/>
    </source>
</evidence>
<sequence>MLINLDNQYIIKQVSLEQSSDIEKLYGLCSDYHMICSGREANKQDVKDIFTYTEKKTVEDSLTLGIYEYNELVGLVDIFKNYPEINTWSIGLLLLAPNKRRNKLGSLVHEELKKYALDLGVHTFRIGVLEENIVAHKFWNSLGYTKVKESNISFGEIKHIVYVYEIKLS</sequence>
<dbReference type="Pfam" id="PF00583">
    <property type="entry name" value="Acetyltransf_1"/>
    <property type="match status" value="1"/>
</dbReference>
<gene>
    <name evidence="2" type="ORF">QOZ92_003312</name>
</gene>
<dbReference type="InterPro" id="IPR000182">
    <property type="entry name" value="GNAT_dom"/>
</dbReference>
<keyword evidence="3" id="KW-1185">Reference proteome</keyword>
<proteinExistence type="predicted"/>
<evidence type="ECO:0000313" key="3">
    <source>
        <dbReference type="Proteomes" id="UP001232584"/>
    </source>
</evidence>
<dbReference type="Gene3D" id="3.40.630.30">
    <property type="match status" value="1"/>
</dbReference>